<accession>A0A8S9Y1W8</accession>
<protein>
    <submittedName>
        <fullName evidence="1">Uncharacterized protein</fullName>
    </submittedName>
</protein>
<dbReference type="EMBL" id="WIXP02000002">
    <property type="protein sequence ID" value="KAF6215183.1"/>
    <property type="molecule type" value="Genomic_DNA"/>
</dbReference>
<evidence type="ECO:0000313" key="1">
    <source>
        <dbReference type="EMBL" id="KAF6215183.1"/>
    </source>
</evidence>
<dbReference type="AlphaFoldDB" id="A0A8S9Y1W8"/>
<gene>
    <name evidence="1" type="ORF">GE061_009935</name>
</gene>
<proteinExistence type="predicted"/>
<organism evidence="1 2">
    <name type="scientific">Apolygus lucorum</name>
    <name type="common">Small green plant bug</name>
    <name type="synonym">Lygocoris lucorum</name>
    <dbReference type="NCBI Taxonomy" id="248454"/>
    <lineage>
        <taxon>Eukaryota</taxon>
        <taxon>Metazoa</taxon>
        <taxon>Ecdysozoa</taxon>
        <taxon>Arthropoda</taxon>
        <taxon>Hexapoda</taxon>
        <taxon>Insecta</taxon>
        <taxon>Pterygota</taxon>
        <taxon>Neoptera</taxon>
        <taxon>Paraneoptera</taxon>
        <taxon>Hemiptera</taxon>
        <taxon>Heteroptera</taxon>
        <taxon>Panheteroptera</taxon>
        <taxon>Cimicomorpha</taxon>
        <taxon>Miridae</taxon>
        <taxon>Mirini</taxon>
        <taxon>Apolygus</taxon>
    </lineage>
</organism>
<evidence type="ECO:0000313" key="2">
    <source>
        <dbReference type="Proteomes" id="UP000466442"/>
    </source>
</evidence>
<reference evidence="1" key="1">
    <citation type="journal article" date="2021" name="Mol. Ecol. Resour.">
        <title>Apolygus lucorum genome provides insights into omnivorousness and mesophyll feeding.</title>
        <authorList>
            <person name="Liu Y."/>
            <person name="Liu H."/>
            <person name="Wang H."/>
            <person name="Huang T."/>
            <person name="Liu B."/>
            <person name="Yang B."/>
            <person name="Yin L."/>
            <person name="Li B."/>
            <person name="Zhang Y."/>
            <person name="Zhang S."/>
            <person name="Jiang F."/>
            <person name="Zhang X."/>
            <person name="Ren Y."/>
            <person name="Wang B."/>
            <person name="Wang S."/>
            <person name="Lu Y."/>
            <person name="Wu K."/>
            <person name="Fan W."/>
            <person name="Wang G."/>
        </authorList>
    </citation>
    <scope>NUCLEOTIDE SEQUENCE</scope>
    <source>
        <strain evidence="1">12Hb</strain>
    </source>
</reference>
<keyword evidence="2" id="KW-1185">Reference proteome</keyword>
<name>A0A8S9Y1W8_APOLU</name>
<comment type="caution">
    <text evidence="1">The sequence shown here is derived from an EMBL/GenBank/DDBJ whole genome shotgun (WGS) entry which is preliminary data.</text>
</comment>
<sequence>MMPGLLGFSLDCPNCKGKFEGAGIWSEGRHFIKSSFTCDGKNGTGNLVVEVGVLPSNKGEVEGLKSLNYEFLNILGLFIASLPCLEMDMEMVVRSSVFI</sequence>
<dbReference type="Proteomes" id="UP000466442">
    <property type="component" value="Unassembled WGS sequence"/>
</dbReference>